<feature type="chain" id="PRO_5039076149" description="Lipoprotein" evidence="1">
    <location>
        <begin position="28"/>
        <end position="289"/>
    </location>
</feature>
<feature type="signal peptide" evidence="1">
    <location>
        <begin position="1"/>
        <end position="27"/>
    </location>
</feature>
<evidence type="ECO:0000313" key="3">
    <source>
        <dbReference type="Proteomes" id="UP000216454"/>
    </source>
</evidence>
<keyword evidence="1" id="KW-0732">Signal</keyword>
<comment type="caution">
    <text evidence="2">The sequence shown here is derived from an EMBL/GenBank/DDBJ whole genome shotgun (WGS) entry which is preliminary data.</text>
</comment>
<sequence>MTQRIRRHSLSLFAAFTALLLVLCASGCGSGSATGSSSDSTSSTSGTSWISTVDWAAHPATDTPLSLFGELTAPITIDALVPHLAGVNIATTGDSITDPSQLTTSDLQLDSDVTYDTFTLDSSMSSLSMSVSFAFYQTETSTVKNAFTNDYWKMSLDSTSSSTIDSLLNVEVEDQDSTNVNDEGSVRLNAIIRAYGAPTYIWYYGSQFDVANASQGGAYDLVWERDGYAFDVVVQDVVSNGSTVADAAGFGYYPGKAWSREKEQLQSGLEDANGNKVEFKTFADVASQL</sequence>
<evidence type="ECO:0008006" key="4">
    <source>
        <dbReference type="Google" id="ProtNLM"/>
    </source>
</evidence>
<organism evidence="2 3">
    <name type="scientific">Pseudoscardovia suis</name>
    <dbReference type="NCBI Taxonomy" id="987063"/>
    <lineage>
        <taxon>Bacteria</taxon>
        <taxon>Bacillati</taxon>
        <taxon>Actinomycetota</taxon>
        <taxon>Actinomycetes</taxon>
        <taxon>Bifidobacteriales</taxon>
        <taxon>Bifidobacteriaceae</taxon>
        <taxon>Pseudoscardovia</taxon>
    </lineage>
</organism>
<name>A0A261EYP7_9BIFI</name>
<gene>
    <name evidence="2" type="ORF">PSSU_0748</name>
</gene>
<protein>
    <recommendedName>
        <fullName evidence="4">Lipoprotein</fullName>
    </recommendedName>
</protein>
<dbReference type="EMBL" id="MWWQ01000006">
    <property type="protein sequence ID" value="OZG51965.1"/>
    <property type="molecule type" value="Genomic_DNA"/>
</dbReference>
<keyword evidence="3" id="KW-1185">Reference proteome</keyword>
<accession>A0A261EYP7</accession>
<dbReference type="RefSeq" id="WP_100346261.1">
    <property type="nucleotide sequence ID" value="NZ_MWWQ01000006.1"/>
</dbReference>
<proteinExistence type="predicted"/>
<dbReference type="AlphaFoldDB" id="A0A261EYP7"/>
<dbReference type="Proteomes" id="UP000216454">
    <property type="component" value="Unassembled WGS sequence"/>
</dbReference>
<reference evidence="2 3" key="1">
    <citation type="journal article" date="2017" name="BMC Genomics">
        <title>Comparative genomic and phylogenomic analyses of the Bifidobacteriaceae family.</title>
        <authorList>
            <person name="Lugli G.A."/>
            <person name="Milani C."/>
            <person name="Turroni F."/>
            <person name="Duranti S."/>
            <person name="Mancabelli L."/>
            <person name="Mangifesta M."/>
            <person name="Ferrario C."/>
            <person name="Modesto M."/>
            <person name="Mattarelli P."/>
            <person name="Jiri K."/>
            <person name="van Sinderen D."/>
            <person name="Ventura M."/>
        </authorList>
    </citation>
    <scope>NUCLEOTIDE SEQUENCE [LARGE SCALE GENOMIC DNA]</scope>
    <source>
        <strain evidence="2 3">DSM 24744</strain>
    </source>
</reference>
<evidence type="ECO:0000313" key="2">
    <source>
        <dbReference type="EMBL" id="OZG51965.1"/>
    </source>
</evidence>
<evidence type="ECO:0000256" key="1">
    <source>
        <dbReference type="SAM" id="SignalP"/>
    </source>
</evidence>